<dbReference type="EMBL" id="FQZS01000026">
    <property type="protein sequence ID" value="SHJ28531.1"/>
    <property type="molecule type" value="Genomic_DNA"/>
</dbReference>
<sequence>MTNITFFINTREGAYGFRTQAESPKLMLEEINATMAFDNYLYPDYFEFEGKYGKIPKPIGSTGLAFESVGGGLYGLKSFIDSLRHGNLPTGSSIAVRADIVDLLTYNSRIKGYILVGLRDIEAILSISGIDMTGDGYIYFIDVGDIAGHFDFGGGYVKADLNILDIIIADAYIGISKHEIKGSINAELKIPDYVWLIGGRTVGGYRAEFSTEKIAGHIKVLGIGVGVEYEWGGKVSFDIGSASPVDRKGIYIVNTKDEDGRDVTISYGTNIEKLGSIPYSYYVCYDGSLGKILAMGTDEYTYNPEINSSVESAIIEMMYDSDETPEITVTDPDGNEYELIEDENYMNQVIPADVSSSGMEEKRLFVTIVSPKVGTCTIKSDKAVTMTLYNAKEPAEFKSLSAKQEGNKVKVDWDLNVTDGSNVELYLVKDDGSSMALEIATNLNGYPSTYEWNIPDGITTGGYKVRGVVKRSVIGPEDSFSFDEMYSDAFEIVDALSSATPTNFKVEAIGNGMMKAQWDKAARIDEYRIYAVDENGKIDKDVKTMISIEGDRGETIFGGTLLDDSGNEYGWIPDRSYRFALYAIKRTLKIGSEEIEHISKPSFSDEIYLPKPEPPEFTVDFTAGDGNINVEKDENGNDVYYTNA</sequence>
<protein>
    <submittedName>
        <fullName evidence="1">Uncharacterized protein</fullName>
    </submittedName>
</protein>
<dbReference type="AlphaFoldDB" id="A0A1M6I236"/>
<evidence type="ECO:0000313" key="2">
    <source>
        <dbReference type="Proteomes" id="UP000184442"/>
    </source>
</evidence>
<dbReference type="RefSeq" id="WP_073027195.1">
    <property type="nucleotide sequence ID" value="NZ_FQZS01000026.1"/>
</dbReference>
<accession>A0A1M6I236</accession>
<name>A0A1M6I236_9FIRM</name>
<gene>
    <name evidence="1" type="ORF">SAMN02745176_03052</name>
</gene>
<dbReference type="OrthoDB" id="1741965at2"/>
<reference evidence="1 2" key="1">
    <citation type="submission" date="2016-11" db="EMBL/GenBank/DDBJ databases">
        <authorList>
            <person name="Jaros S."/>
            <person name="Januszkiewicz K."/>
            <person name="Wedrychowicz H."/>
        </authorList>
    </citation>
    <scope>NUCLEOTIDE SEQUENCE [LARGE SCALE GENOMIC DNA]</scope>
    <source>
        <strain evidence="1 2">DSM 19022</strain>
    </source>
</reference>
<proteinExistence type="predicted"/>
<evidence type="ECO:0000313" key="1">
    <source>
        <dbReference type="EMBL" id="SHJ28531.1"/>
    </source>
</evidence>
<dbReference type="Proteomes" id="UP000184442">
    <property type="component" value="Unassembled WGS sequence"/>
</dbReference>
<dbReference type="STRING" id="1122184.SAMN02745176_03052"/>
<keyword evidence="2" id="KW-1185">Reference proteome</keyword>
<organism evidence="1 2">
    <name type="scientific">Lutispora thermophila DSM 19022</name>
    <dbReference type="NCBI Taxonomy" id="1122184"/>
    <lineage>
        <taxon>Bacteria</taxon>
        <taxon>Bacillati</taxon>
        <taxon>Bacillota</taxon>
        <taxon>Clostridia</taxon>
        <taxon>Lutisporales</taxon>
        <taxon>Lutisporaceae</taxon>
        <taxon>Lutispora</taxon>
    </lineage>
</organism>